<protein>
    <recommendedName>
        <fullName evidence="6">L1 transposable element RRM domain-containing protein</fullName>
    </recommendedName>
</protein>
<dbReference type="Ensembl" id="ENSXETT00000107094">
    <property type="protein sequence ID" value="ENSXETP00000112637"/>
    <property type="gene ID" value="ENSXETG00000047640"/>
</dbReference>
<dbReference type="FunCoup" id="A0A803JX99">
    <property type="interactions" value="275"/>
</dbReference>
<proteinExistence type="inferred from homology"/>
<keyword evidence="2" id="KW-0175">Coiled coil</keyword>
<comment type="similarity">
    <text evidence="1">Belongs to the transposase 22 family.</text>
</comment>
<evidence type="ECO:0000256" key="3">
    <source>
        <dbReference type="SAM" id="MobiDB-lite"/>
    </source>
</evidence>
<evidence type="ECO:0000256" key="4">
    <source>
        <dbReference type="SAM" id="Phobius"/>
    </source>
</evidence>
<dbReference type="PANTHER" id="PTHR11505">
    <property type="entry name" value="L1 TRANSPOSABLE ELEMENT-RELATED"/>
    <property type="match status" value="1"/>
</dbReference>
<keyword evidence="4" id="KW-1133">Transmembrane helix</keyword>
<dbReference type="FunFam" id="3.30.70.1820:FF:000002">
    <property type="entry name" value="LINE-1 retrotransposable element ORF1 protein"/>
    <property type="match status" value="1"/>
</dbReference>
<reference evidence="5" key="1">
    <citation type="journal article" date="2010" name="Science">
        <title>The genome of the Western clawed frog Xenopus tropicalis.</title>
        <authorList>
            <person name="Hellsten U."/>
            <person name="Harland R.M."/>
            <person name="Gilchrist M.J."/>
            <person name="Hendrix D."/>
            <person name="Jurka J."/>
            <person name="Kapitonov V."/>
            <person name="Ovcharenko I."/>
            <person name="Putnam N.H."/>
            <person name="Shu S."/>
            <person name="Taher L."/>
            <person name="Blitz I.L."/>
            <person name="Blumberg B."/>
            <person name="Dichmann D.S."/>
            <person name="Dubchak I."/>
            <person name="Amaya E."/>
            <person name="Detter J.C."/>
            <person name="Fletcher R."/>
            <person name="Gerhard D.S."/>
            <person name="Goodstein D."/>
            <person name="Graves T."/>
            <person name="Grigoriev I.V."/>
            <person name="Grimwood J."/>
            <person name="Kawashima T."/>
            <person name="Lindquist E."/>
            <person name="Lucas S.M."/>
            <person name="Mead P.E."/>
            <person name="Mitros T."/>
            <person name="Ogino H."/>
            <person name="Ohta Y."/>
            <person name="Poliakov A.V."/>
            <person name="Pollet N."/>
            <person name="Robert J."/>
            <person name="Salamov A."/>
            <person name="Sater A.K."/>
            <person name="Schmutz J."/>
            <person name="Terry A."/>
            <person name="Vize P.D."/>
            <person name="Warren W.C."/>
            <person name="Wells D."/>
            <person name="Wills A."/>
            <person name="Wilson R.K."/>
            <person name="Zimmerman L.B."/>
            <person name="Zorn A.M."/>
            <person name="Grainger R."/>
            <person name="Grammer T."/>
            <person name="Khokha M.K."/>
            <person name="Richardson P.M."/>
            <person name="Rokhsar D.S."/>
        </authorList>
    </citation>
    <scope>NUCLEOTIDE SEQUENCE [LARGE SCALE GENOMIC DNA]</scope>
    <source>
        <strain evidence="5">Nigerian</strain>
    </source>
</reference>
<evidence type="ECO:0008006" key="6">
    <source>
        <dbReference type="Google" id="ProtNLM"/>
    </source>
</evidence>
<evidence type="ECO:0000313" key="5">
    <source>
        <dbReference type="Ensembl" id="ENSXETP00000112637"/>
    </source>
</evidence>
<feature type="compositionally biased region" description="Polar residues" evidence="3">
    <location>
        <begin position="101"/>
        <end position="112"/>
    </location>
</feature>
<dbReference type="InterPro" id="IPR004244">
    <property type="entry name" value="Transposase_22"/>
</dbReference>
<name>A0A803JX99_XENTR</name>
<reference evidence="5" key="2">
    <citation type="submission" date="2021-03" db="UniProtKB">
        <authorList>
            <consortium name="Ensembl"/>
        </authorList>
    </citation>
    <scope>IDENTIFICATION</scope>
</reference>
<organism evidence="5">
    <name type="scientific">Xenopus tropicalis</name>
    <name type="common">Western clawed frog</name>
    <name type="synonym">Silurana tropicalis</name>
    <dbReference type="NCBI Taxonomy" id="8364"/>
    <lineage>
        <taxon>Eukaryota</taxon>
        <taxon>Metazoa</taxon>
        <taxon>Chordata</taxon>
        <taxon>Craniata</taxon>
        <taxon>Vertebrata</taxon>
        <taxon>Euteleostomi</taxon>
        <taxon>Amphibia</taxon>
        <taxon>Batrachia</taxon>
        <taxon>Anura</taxon>
        <taxon>Pipoidea</taxon>
        <taxon>Pipidae</taxon>
        <taxon>Xenopodinae</taxon>
        <taxon>Xenopus</taxon>
        <taxon>Silurana</taxon>
    </lineage>
</organism>
<feature type="region of interest" description="Disordered" evidence="3">
    <location>
        <begin position="78"/>
        <end position="113"/>
    </location>
</feature>
<dbReference type="InParanoid" id="A0A803JX99"/>
<evidence type="ECO:0000256" key="2">
    <source>
        <dbReference type="SAM" id="Coils"/>
    </source>
</evidence>
<dbReference type="AlphaFoldDB" id="A0A803JX99"/>
<keyword evidence="4" id="KW-0812">Transmembrane</keyword>
<dbReference type="GeneTree" id="ENSGT01070000254998"/>
<feature type="transmembrane region" description="Helical" evidence="4">
    <location>
        <begin position="23"/>
        <end position="47"/>
    </location>
</feature>
<feature type="coiled-coil region" evidence="2">
    <location>
        <begin position="160"/>
        <end position="194"/>
    </location>
</feature>
<dbReference type="Gene3D" id="3.30.70.1820">
    <property type="entry name" value="L1 transposable element, RRM domain"/>
    <property type="match status" value="1"/>
</dbReference>
<accession>A0A803JX99</accession>
<sequence length="384" mass="43928">MGSIFQTLTSGGHKRLLGNVHRVFSVFLFPFILFTVLYVYVSFLRYMAHKRRKREKKGPQSAPHPVTRSVASFLTRPQTVSAPVPPPQMESQEDSWLGPESQPNLLTPSQRSTGDESALLDKFKTMLQQELATTAASITADISKQIQDLGHRTDVLEQKVDDITTVLDAHEQDIVDLQAQLRETMDKIEDSDNRSRRNNLRIRGLPETVTDLQAAVNDIFNALVPNLPKERLECDRIHRALRPLREGDPPRDIILRLHYHQTQVAILQASRQKNTLEHDGHQFQIYTDLAPITLQKRKILAPITKVLQHHRIRYRWLFPVKLAFSYNGQQHQLNSVQTGLDLLAHLGLMETQPGDPIRHSQIPPRRRVSPIWERISNSPGKRTA</sequence>
<keyword evidence="4" id="KW-0472">Membrane</keyword>
<evidence type="ECO:0000256" key="1">
    <source>
        <dbReference type="ARBA" id="ARBA00061640"/>
    </source>
</evidence>